<proteinExistence type="predicted"/>
<keyword evidence="3" id="KW-1185">Reference proteome</keyword>
<organism evidence="2 3">
    <name type="scientific">Daphnia magna</name>
    <dbReference type="NCBI Taxonomy" id="35525"/>
    <lineage>
        <taxon>Eukaryota</taxon>
        <taxon>Metazoa</taxon>
        <taxon>Ecdysozoa</taxon>
        <taxon>Arthropoda</taxon>
        <taxon>Crustacea</taxon>
        <taxon>Branchiopoda</taxon>
        <taxon>Diplostraca</taxon>
        <taxon>Cladocera</taxon>
        <taxon>Anomopoda</taxon>
        <taxon>Daphniidae</taxon>
        <taxon>Daphnia</taxon>
    </lineage>
</organism>
<dbReference type="EMBL" id="JAOYFB010000004">
    <property type="protein sequence ID" value="KAK4014891.1"/>
    <property type="molecule type" value="Genomic_DNA"/>
</dbReference>
<dbReference type="PANTHER" id="PTHR32026:SF10">
    <property type="entry name" value="METHYLTRANSFERASE-LIKE PROTEIN 24-RELATED"/>
    <property type="match status" value="1"/>
</dbReference>
<comment type="caution">
    <text evidence="2">The sequence shown here is derived from an EMBL/GenBank/DDBJ whole genome shotgun (WGS) entry which is preliminary data.</text>
</comment>
<dbReference type="InterPro" id="IPR025714">
    <property type="entry name" value="Methyltranfer_dom"/>
</dbReference>
<evidence type="ECO:0000259" key="1">
    <source>
        <dbReference type="Pfam" id="PF13383"/>
    </source>
</evidence>
<accession>A0ABQ9ZQC8</accession>
<dbReference type="PANTHER" id="PTHR32026">
    <property type="entry name" value="METHYLTRANSFERASE-LIKE PROTEIN 24"/>
    <property type="match status" value="1"/>
</dbReference>
<evidence type="ECO:0000313" key="2">
    <source>
        <dbReference type="EMBL" id="KAK4014891.1"/>
    </source>
</evidence>
<dbReference type="Proteomes" id="UP001234178">
    <property type="component" value="Unassembled WGS sequence"/>
</dbReference>
<dbReference type="Pfam" id="PF13383">
    <property type="entry name" value="Methyltransf_22"/>
    <property type="match status" value="1"/>
</dbReference>
<gene>
    <name evidence="2" type="ORF">OUZ56_027403</name>
</gene>
<name>A0ABQ9ZQC8_9CRUS</name>
<protein>
    <recommendedName>
        <fullName evidence="1">Methyltransferase domain-containing protein</fullName>
    </recommendedName>
</protein>
<dbReference type="PROSITE" id="PS51257">
    <property type="entry name" value="PROKAR_LIPOPROTEIN"/>
    <property type="match status" value="1"/>
</dbReference>
<reference evidence="2 3" key="1">
    <citation type="journal article" date="2023" name="Nucleic Acids Res.">
        <title>The hologenome of Daphnia magna reveals possible DNA methylation and microbiome-mediated evolution of the host genome.</title>
        <authorList>
            <person name="Chaturvedi A."/>
            <person name="Li X."/>
            <person name="Dhandapani V."/>
            <person name="Marshall H."/>
            <person name="Kissane S."/>
            <person name="Cuenca-Cambronero M."/>
            <person name="Asole G."/>
            <person name="Calvet F."/>
            <person name="Ruiz-Romero M."/>
            <person name="Marangio P."/>
            <person name="Guigo R."/>
            <person name="Rago D."/>
            <person name="Mirbahai L."/>
            <person name="Eastwood N."/>
            <person name="Colbourne J.K."/>
            <person name="Zhou J."/>
            <person name="Mallon E."/>
            <person name="Orsini L."/>
        </authorList>
    </citation>
    <scope>NUCLEOTIDE SEQUENCE [LARGE SCALE GENOMIC DNA]</scope>
    <source>
        <strain evidence="2">LRV0_1</strain>
    </source>
</reference>
<dbReference type="InterPro" id="IPR026913">
    <property type="entry name" value="METTL24"/>
</dbReference>
<sequence length="265" mass="30356">MKTVSLVSCWAFVASFGCYVLYLSRSPTTDWNGIDVATMKHHEMLQYIQWTNNASSCKLERDFGGNVDGRKSVCLDPQVGLEPENCLVYSFGVNHEWTFDEEMARYGCQVYAFDPMAGLSYNRSDKIHVYNYGLSFKTEISVQNWTVMPLKKLYKMLEPVHGRIPISYLKYDLEDGNLRVVPDIVQTGMLANIRQLALEVHIEPEGTIEDFRDMVEVLQAMEELGMVRFASNGIPSSQDWLQPLGYEGYLDYDISWYNSNLLSKS</sequence>
<evidence type="ECO:0000313" key="3">
    <source>
        <dbReference type="Proteomes" id="UP001234178"/>
    </source>
</evidence>
<feature type="domain" description="Methyltransferase" evidence="1">
    <location>
        <begin position="45"/>
        <end position="230"/>
    </location>
</feature>